<accession>A0A538UBC4</accession>
<dbReference type="Proteomes" id="UP000319836">
    <property type="component" value="Unassembled WGS sequence"/>
</dbReference>
<dbReference type="PANTHER" id="PTHR43685">
    <property type="entry name" value="GLYCOSYLTRANSFERASE"/>
    <property type="match status" value="1"/>
</dbReference>
<dbReference type="AlphaFoldDB" id="A0A538UBC4"/>
<keyword evidence="3" id="KW-0808">Transferase</keyword>
<feature type="region of interest" description="Disordered" evidence="1">
    <location>
        <begin position="1"/>
        <end position="97"/>
    </location>
</feature>
<dbReference type="InterPro" id="IPR001173">
    <property type="entry name" value="Glyco_trans_2-like"/>
</dbReference>
<reference evidence="3 4" key="1">
    <citation type="journal article" date="2019" name="Nat. Microbiol.">
        <title>Mediterranean grassland soil C-N compound turnover is dependent on rainfall and depth, and is mediated by genomically divergent microorganisms.</title>
        <authorList>
            <person name="Diamond S."/>
            <person name="Andeer P.F."/>
            <person name="Li Z."/>
            <person name="Crits-Christoph A."/>
            <person name="Burstein D."/>
            <person name="Anantharaman K."/>
            <person name="Lane K.R."/>
            <person name="Thomas B.C."/>
            <person name="Pan C."/>
            <person name="Northen T.R."/>
            <person name="Banfield J.F."/>
        </authorList>
    </citation>
    <scope>NUCLEOTIDE SEQUENCE [LARGE SCALE GENOMIC DNA]</scope>
    <source>
        <strain evidence="3">WS_10</strain>
    </source>
</reference>
<gene>
    <name evidence="3" type="ORF">E6K80_00880</name>
</gene>
<dbReference type="SUPFAM" id="SSF53448">
    <property type="entry name" value="Nucleotide-diphospho-sugar transferases"/>
    <property type="match status" value="1"/>
</dbReference>
<evidence type="ECO:0000313" key="3">
    <source>
        <dbReference type="EMBL" id="TMQ73147.1"/>
    </source>
</evidence>
<name>A0A538UBC4_UNCEI</name>
<dbReference type="PANTHER" id="PTHR43685:SF11">
    <property type="entry name" value="GLYCOSYLTRANSFERASE TAGX-RELATED"/>
    <property type="match status" value="1"/>
</dbReference>
<feature type="compositionally biased region" description="Basic residues" evidence="1">
    <location>
        <begin position="14"/>
        <end position="23"/>
    </location>
</feature>
<dbReference type="EMBL" id="VBPA01000021">
    <property type="protein sequence ID" value="TMQ73147.1"/>
    <property type="molecule type" value="Genomic_DNA"/>
</dbReference>
<organism evidence="3 4">
    <name type="scientific">Eiseniibacteriota bacterium</name>
    <dbReference type="NCBI Taxonomy" id="2212470"/>
    <lineage>
        <taxon>Bacteria</taxon>
        <taxon>Candidatus Eiseniibacteriota</taxon>
    </lineage>
</organism>
<evidence type="ECO:0000313" key="4">
    <source>
        <dbReference type="Proteomes" id="UP000319836"/>
    </source>
</evidence>
<feature type="region of interest" description="Disordered" evidence="1">
    <location>
        <begin position="385"/>
        <end position="433"/>
    </location>
</feature>
<dbReference type="Gene3D" id="3.90.550.10">
    <property type="entry name" value="Spore Coat Polysaccharide Biosynthesis Protein SpsA, Chain A"/>
    <property type="match status" value="1"/>
</dbReference>
<feature type="compositionally biased region" description="Basic and acidic residues" evidence="1">
    <location>
        <begin position="387"/>
        <end position="399"/>
    </location>
</feature>
<dbReference type="InterPro" id="IPR050834">
    <property type="entry name" value="Glycosyltransf_2"/>
</dbReference>
<feature type="domain" description="Glycosyltransferase 2-like" evidence="2">
    <location>
        <begin position="123"/>
        <end position="249"/>
    </location>
</feature>
<evidence type="ECO:0000256" key="1">
    <source>
        <dbReference type="SAM" id="MobiDB-lite"/>
    </source>
</evidence>
<sequence>MVRPPRASGPMGRRLPRRGPGRRAPRDRPGRAGVDRRVVSGHPSLPAARGRRGRRGSDRAERRRRSRERTPRALSRRRDLARRVPLGGSGQAARRTGARVSALAGAAQSARPAATRTPSVVALVPTWKAAGFIDQTLDALAAQSWRNFRILISDDASPDETAAICERRAARDPRVRVIRQSVNLGWVRNANALLAEARGDYLCFAFQDDLPATRYVERCVAALEADAEAVLAFSDITLVHQDGRRETRVYDRVDGEIDRRERARRIALQRGDWWIPNRGVFRAPAASAIGGLRRHGAGEFSADWPWLLEMSLLGRFTRVPEILCTKIYQARSLSRTWSFDLRSWSAVTLSAARGVARAAIPASDKARLLATLGRFLWRRAMSAARQGPERADRPGPERRRDRRKRGTSEIVAGSRQRPLGDAALDPPDPERGS</sequence>
<proteinExistence type="predicted"/>
<dbReference type="GO" id="GO:0016740">
    <property type="term" value="F:transferase activity"/>
    <property type="evidence" value="ECO:0007669"/>
    <property type="project" value="UniProtKB-KW"/>
</dbReference>
<feature type="compositionally biased region" description="Basic and acidic residues" evidence="1">
    <location>
        <begin position="68"/>
        <end position="82"/>
    </location>
</feature>
<evidence type="ECO:0000259" key="2">
    <source>
        <dbReference type="Pfam" id="PF00535"/>
    </source>
</evidence>
<comment type="caution">
    <text evidence="3">The sequence shown here is derived from an EMBL/GenBank/DDBJ whole genome shotgun (WGS) entry which is preliminary data.</text>
</comment>
<dbReference type="InterPro" id="IPR029044">
    <property type="entry name" value="Nucleotide-diphossugar_trans"/>
</dbReference>
<feature type="compositionally biased region" description="Basic and acidic residues" evidence="1">
    <location>
        <begin position="24"/>
        <end position="38"/>
    </location>
</feature>
<protein>
    <submittedName>
        <fullName evidence="3">Glycosyltransferase</fullName>
    </submittedName>
</protein>
<dbReference type="Pfam" id="PF00535">
    <property type="entry name" value="Glycos_transf_2"/>
    <property type="match status" value="1"/>
</dbReference>